<feature type="compositionally biased region" description="Basic residues" evidence="4">
    <location>
        <begin position="1"/>
        <end position="20"/>
    </location>
</feature>
<dbReference type="GO" id="GO:0003677">
    <property type="term" value="F:DNA binding"/>
    <property type="evidence" value="ECO:0007669"/>
    <property type="project" value="UniProtKB-KW"/>
</dbReference>
<dbReference type="PANTHER" id="PTHR30514">
    <property type="entry name" value="GLUCOKINASE"/>
    <property type="match status" value="1"/>
</dbReference>
<proteinExistence type="predicted"/>
<dbReference type="SUPFAM" id="SSF53697">
    <property type="entry name" value="SIS domain"/>
    <property type="match status" value="1"/>
</dbReference>
<dbReference type="GO" id="GO:1901135">
    <property type="term" value="P:carbohydrate derivative metabolic process"/>
    <property type="evidence" value="ECO:0007669"/>
    <property type="project" value="InterPro"/>
</dbReference>
<sequence length="381" mass="39335">MPVRNRRTPRTPGRRVRRGWSGRGPQLPAADHHADGSGQHAHRGGQLAHRGGQHAHRGDQHADGRGQLAGEFHSGARHVVGSIVAAGAGSGIHERMSDQPVGNTLAVIRAALPALLPSEQRVAEVVLARPTEVIDWSVADLAAAANTSSATAVRACQHLGFRGFQQLRLLLARDVGTGAEPARPEFGPEDTPEAIAGAVFASVSAAVAEGMGAIEPAALREAADVLTSARRILFVANGASAFVAQAAALRFVTSGFLAEAPPEAVSQQIIGRLLAPEDVCVAISSSGSNELTLRVAEAANKAGATVVGVTSFARSPLAGVAGITLVTGTLPLQGNDVMAGPVAQLTLLVSLQLIAGFRRPDVSAEVLDEVWSVITPDTRRS</sequence>
<dbReference type="InterPro" id="IPR047640">
    <property type="entry name" value="RpiR-like"/>
</dbReference>
<dbReference type="InterPro" id="IPR036388">
    <property type="entry name" value="WH-like_DNA-bd_sf"/>
</dbReference>
<dbReference type="Pfam" id="PF01380">
    <property type="entry name" value="SIS"/>
    <property type="match status" value="1"/>
</dbReference>
<dbReference type="OrthoDB" id="3574600at2"/>
<dbReference type="Gene3D" id="1.10.10.10">
    <property type="entry name" value="Winged helix-like DNA-binding domain superfamily/Winged helix DNA-binding domain"/>
    <property type="match status" value="1"/>
</dbReference>
<accession>A0A5N0UTA3</accession>
<organism evidence="7 8">
    <name type="scientific">Amycolatopsis acidicola</name>
    <dbReference type="NCBI Taxonomy" id="2596893"/>
    <lineage>
        <taxon>Bacteria</taxon>
        <taxon>Bacillati</taxon>
        <taxon>Actinomycetota</taxon>
        <taxon>Actinomycetes</taxon>
        <taxon>Pseudonocardiales</taxon>
        <taxon>Pseudonocardiaceae</taxon>
        <taxon>Amycolatopsis</taxon>
    </lineage>
</organism>
<protein>
    <submittedName>
        <fullName evidence="7">MurR/RpiR family transcriptional regulator</fullName>
    </submittedName>
</protein>
<keyword evidence="8" id="KW-1185">Reference proteome</keyword>
<dbReference type="InterPro" id="IPR046348">
    <property type="entry name" value="SIS_dom_sf"/>
</dbReference>
<comment type="caution">
    <text evidence="7">The sequence shown here is derived from an EMBL/GenBank/DDBJ whole genome shotgun (WGS) entry which is preliminary data.</text>
</comment>
<dbReference type="Proteomes" id="UP000319769">
    <property type="component" value="Unassembled WGS sequence"/>
</dbReference>
<evidence type="ECO:0000259" key="6">
    <source>
        <dbReference type="PROSITE" id="PS51464"/>
    </source>
</evidence>
<evidence type="ECO:0000259" key="5">
    <source>
        <dbReference type="PROSITE" id="PS51071"/>
    </source>
</evidence>
<reference evidence="7" key="1">
    <citation type="submission" date="2019-09" db="EMBL/GenBank/DDBJ databases">
        <authorList>
            <person name="Teo W.F.A."/>
            <person name="Duangmal K."/>
        </authorList>
    </citation>
    <scope>NUCLEOTIDE SEQUENCE [LARGE SCALE GENOMIC DNA]</scope>
    <source>
        <strain evidence="7">K81G1</strain>
    </source>
</reference>
<keyword evidence="2" id="KW-0238">DNA-binding</keyword>
<dbReference type="EMBL" id="VMNW02000067">
    <property type="protein sequence ID" value="KAA9154299.1"/>
    <property type="molecule type" value="Genomic_DNA"/>
</dbReference>
<evidence type="ECO:0000256" key="1">
    <source>
        <dbReference type="ARBA" id="ARBA00023015"/>
    </source>
</evidence>
<dbReference type="InterPro" id="IPR000281">
    <property type="entry name" value="HTH_RpiR"/>
</dbReference>
<dbReference type="PANTHER" id="PTHR30514:SF1">
    <property type="entry name" value="HTH-TYPE TRANSCRIPTIONAL REGULATOR HEXR-RELATED"/>
    <property type="match status" value="1"/>
</dbReference>
<dbReference type="InterPro" id="IPR009057">
    <property type="entry name" value="Homeodomain-like_sf"/>
</dbReference>
<dbReference type="PROSITE" id="PS51464">
    <property type="entry name" value="SIS"/>
    <property type="match status" value="1"/>
</dbReference>
<dbReference type="SUPFAM" id="SSF46689">
    <property type="entry name" value="Homeodomain-like"/>
    <property type="match status" value="1"/>
</dbReference>
<dbReference type="CDD" id="cd05013">
    <property type="entry name" value="SIS_RpiR"/>
    <property type="match status" value="1"/>
</dbReference>
<feature type="domain" description="HTH rpiR-type" evidence="5">
    <location>
        <begin position="102"/>
        <end position="178"/>
    </location>
</feature>
<evidence type="ECO:0000256" key="4">
    <source>
        <dbReference type="SAM" id="MobiDB-lite"/>
    </source>
</evidence>
<keyword evidence="1" id="KW-0805">Transcription regulation</keyword>
<feature type="region of interest" description="Disordered" evidence="4">
    <location>
        <begin position="1"/>
        <end position="68"/>
    </location>
</feature>
<dbReference type="InterPro" id="IPR001347">
    <property type="entry name" value="SIS_dom"/>
</dbReference>
<dbReference type="GO" id="GO:0003700">
    <property type="term" value="F:DNA-binding transcription factor activity"/>
    <property type="evidence" value="ECO:0007669"/>
    <property type="project" value="InterPro"/>
</dbReference>
<name>A0A5N0UTA3_9PSEU</name>
<keyword evidence="3" id="KW-0804">Transcription</keyword>
<evidence type="ECO:0000313" key="8">
    <source>
        <dbReference type="Proteomes" id="UP000319769"/>
    </source>
</evidence>
<gene>
    <name evidence="7" type="ORF">FPZ12_032350</name>
</gene>
<evidence type="ECO:0000256" key="3">
    <source>
        <dbReference type="ARBA" id="ARBA00023163"/>
    </source>
</evidence>
<feature type="domain" description="SIS" evidence="6">
    <location>
        <begin position="222"/>
        <end position="363"/>
    </location>
</feature>
<evidence type="ECO:0000256" key="2">
    <source>
        <dbReference type="ARBA" id="ARBA00023125"/>
    </source>
</evidence>
<evidence type="ECO:0000313" key="7">
    <source>
        <dbReference type="EMBL" id="KAA9154299.1"/>
    </source>
</evidence>
<dbReference type="Gene3D" id="3.40.50.10490">
    <property type="entry name" value="Glucose-6-phosphate isomerase like protein, domain 1"/>
    <property type="match status" value="1"/>
</dbReference>
<dbReference type="Pfam" id="PF01418">
    <property type="entry name" value="HTH_6"/>
    <property type="match status" value="1"/>
</dbReference>
<dbReference type="InterPro" id="IPR035472">
    <property type="entry name" value="RpiR-like_SIS"/>
</dbReference>
<dbReference type="AlphaFoldDB" id="A0A5N0UTA3"/>
<dbReference type="PROSITE" id="PS51071">
    <property type="entry name" value="HTH_RPIR"/>
    <property type="match status" value="1"/>
</dbReference>
<dbReference type="GO" id="GO:0097367">
    <property type="term" value="F:carbohydrate derivative binding"/>
    <property type="evidence" value="ECO:0007669"/>
    <property type="project" value="InterPro"/>
</dbReference>